<feature type="transmembrane region" description="Helical" evidence="5">
    <location>
        <begin position="349"/>
        <end position="371"/>
    </location>
</feature>
<accession>A0AAJ6M406</accession>
<protein>
    <submittedName>
        <fullName evidence="7">O-antigen ligase family protein</fullName>
    </submittedName>
</protein>
<keyword evidence="2 5" id="KW-0812">Transmembrane</keyword>
<feature type="transmembrane region" description="Helical" evidence="5">
    <location>
        <begin position="77"/>
        <end position="97"/>
    </location>
</feature>
<dbReference type="Proteomes" id="UP001258207">
    <property type="component" value="Chromosome"/>
</dbReference>
<dbReference type="GO" id="GO:0016020">
    <property type="term" value="C:membrane"/>
    <property type="evidence" value="ECO:0007669"/>
    <property type="project" value="UniProtKB-SubCell"/>
</dbReference>
<name>A0AAJ6M406_9PSED</name>
<evidence type="ECO:0000256" key="3">
    <source>
        <dbReference type="ARBA" id="ARBA00022989"/>
    </source>
</evidence>
<keyword evidence="4 5" id="KW-0472">Membrane</keyword>
<feature type="domain" description="O-antigen ligase-related" evidence="6">
    <location>
        <begin position="206"/>
        <end position="330"/>
    </location>
</feature>
<dbReference type="RefSeq" id="WP_090358525.1">
    <property type="nucleotide sequence ID" value="NZ_CP134081.1"/>
</dbReference>
<dbReference type="Pfam" id="PF04932">
    <property type="entry name" value="Wzy_C"/>
    <property type="match status" value="1"/>
</dbReference>
<dbReference type="PANTHER" id="PTHR37422">
    <property type="entry name" value="TEICHURONIC ACID BIOSYNTHESIS PROTEIN TUAE"/>
    <property type="match status" value="1"/>
</dbReference>
<evidence type="ECO:0000256" key="1">
    <source>
        <dbReference type="ARBA" id="ARBA00004141"/>
    </source>
</evidence>
<feature type="transmembrane region" description="Helical" evidence="5">
    <location>
        <begin position="133"/>
        <end position="154"/>
    </location>
</feature>
<organism evidence="7 8">
    <name type="scientific">Pseudomonas coleopterorum</name>
    <dbReference type="NCBI Taxonomy" id="1605838"/>
    <lineage>
        <taxon>Bacteria</taxon>
        <taxon>Pseudomonadati</taxon>
        <taxon>Pseudomonadota</taxon>
        <taxon>Gammaproteobacteria</taxon>
        <taxon>Pseudomonadales</taxon>
        <taxon>Pseudomonadaceae</taxon>
        <taxon>Pseudomonas</taxon>
    </lineage>
</organism>
<dbReference type="InterPro" id="IPR007016">
    <property type="entry name" value="O-antigen_ligase-rel_domated"/>
</dbReference>
<comment type="subcellular location">
    <subcellularLocation>
        <location evidence="1">Membrane</location>
        <topology evidence="1">Multi-pass membrane protein</topology>
    </subcellularLocation>
</comment>
<dbReference type="PANTHER" id="PTHR37422:SF13">
    <property type="entry name" value="LIPOPOLYSACCHARIDE BIOSYNTHESIS PROTEIN PA4999-RELATED"/>
    <property type="match status" value="1"/>
</dbReference>
<feature type="transmembrane region" description="Helical" evidence="5">
    <location>
        <begin position="46"/>
        <end position="65"/>
    </location>
</feature>
<dbReference type="EMBL" id="CP134081">
    <property type="protein sequence ID" value="WNC11796.1"/>
    <property type="molecule type" value="Genomic_DNA"/>
</dbReference>
<evidence type="ECO:0000256" key="2">
    <source>
        <dbReference type="ARBA" id="ARBA00022692"/>
    </source>
</evidence>
<keyword evidence="7" id="KW-0436">Ligase</keyword>
<evidence type="ECO:0000259" key="6">
    <source>
        <dbReference type="Pfam" id="PF04932"/>
    </source>
</evidence>
<feature type="transmembrane region" description="Helical" evidence="5">
    <location>
        <begin position="317"/>
        <end position="337"/>
    </location>
</feature>
<keyword evidence="3 5" id="KW-1133">Transmembrane helix</keyword>
<evidence type="ECO:0000256" key="4">
    <source>
        <dbReference type="ARBA" id="ARBA00023136"/>
    </source>
</evidence>
<sequence length="408" mass="44784">MDRQPLIQPQRASVRVRTAQVLNAYVLPIGWLVIMTGMFWAWDRSLYHKLFYLFLAIPTLLALAVQPGPFKALVRNPMFLAFVAFSAYILLSVSWAIDGEDFGSLFKRPLYIAMVLLSAGLIALNIPARLAQITHLAALIATAAGGLSLIYFYGVQGASLGSRLDGYGALYNPLLSAHVFGAFASVWLATWYIGRNPWNPLALGCLAVLGVTLIATGSRTPIIGMAAALLWLMAAGNKKRGGLAIAIALVGIAALYVVMPDVLTSRGASYRPQIWMESLRQISENPWLGRGYDSEMTIVIPGLPTTLADPHNIELGVLYIGGVAGLSLWMVLYGLAMRFCWMNRREPQVVVAATWLVFGFASGLTEGSAFMSRPKEHWFLIWIPMALVYAQWLCHWGNRLHHPPAKAL</sequence>
<feature type="transmembrane region" description="Helical" evidence="5">
    <location>
        <begin position="377"/>
        <end position="396"/>
    </location>
</feature>
<feature type="transmembrane region" description="Helical" evidence="5">
    <location>
        <begin position="21"/>
        <end position="40"/>
    </location>
</feature>
<dbReference type="GO" id="GO:0016874">
    <property type="term" value="F:ligase activity"/>
    <property type="evidence" value="ECO:0007669"/>
    <property type="project" value="UniProtKB-KW"/>
</dbReference>
<evidence type="ECO:0000313" key="8">
    <source>
        <dbReference type="Proteomes" id="UP001258207"/>
    </source>
</evidence>
<feature type="transmembrane region" description="Helical" evidence="5">
    <location>
        <begin position="109"/>
        <end position="126"/>
    </location>
</feature>
<dbReference type="AlphaFoldDB" id="A0AAJ6M406"/>
<proteinExistence type="predicted"/>
<dbReference type="InterPro" id="IPR051533">
    <property type="entry name" value="WaaL-like"/>
</dbReference>
<evidence type="ECO:0000313" key="7">
    <source>
        <dbReference type="EMBL" id="WNC11796.1"/>
    </source>
</evidence>
<feature type="transmembrane region" description="Helical" evidence="5">
    <location>
        <begin position="198"/>
        <end position="215"/>
    </location>
</feature>
<feature type="transmembrane region" description="Helical" evidence="5">
    <location>
        <begin position="243"/>
        <end position="259"/>
    </location>
</feature>
<reference evidence="7" key="1">
    <citation type="submission" date="2023-09" db="EMBL/GenBank/DDBJ databases">
        <title>First report of Pseudomonas coleopterorum DJ13 causing leaf spot on Rhododendron pulchrum Sweet in China.</title>
        <authorList>
            <person name="Zhang Y."/>
        </authorList>
    </citation>
    <scope>NUCLEOTIDE SEQUENCE</scope>
    <source>
        <strain evidence="7">DJ13</strain>
    </source>
</reference>
<feature type="transmembrane region" description="Helical" evidence="5">
    <location>
        <begin position="174"/>
        <end position="193"/>
    </location>
</feature>
<gene>
    <name evidence="7" type="ORF">RI108_10445</name>
</gene>
<evidence type="ECO:0000256" key="5">
    <source>
        <dbReference type="SAM" id="Phobius"/>
    </source>
</evidence>